<dbReference type="EMBL" id="JAWCTQ010000027">
    <property type="protein sequence ID" value="MDT9684489.1"/>
    <property type="molecule type" value="Genomic_DNA"/>
</dbReference>
<dbReference type="InterPro" id="IPR036736">
    <property type="entry name" value="ACP-like_sf"/>
</dbReference>
<dbReference type="InterPro" id="IPR042104">
    <property type="entry name" value="PKS_dehydratase_sf"/>
</dbReference>
<organism evidence="13 14">
    <name type="scientific">Streptomyces tamarix</name>
    <dbReference type="NCBI Taxonomy" id="3078565"/>
    <lineage>
        <taxon>Bacteria</taxon>
        <taxon>Bacillati</taxon>
        <taxon>Actinomycetota</taxon>
        <taxon>Actinomycetes</taxon>
        <taxon>Kitasatosporales</taxon>
        <taxon>Streptomycetaceae</taxon>
        <taxon>Streptomyces</taxon>
    </lineage>
</organism>
<feature type="domain" description="Ketosynthase family 3 (KS3)" evidence="11">
    <location>
        <begin position="8"/>
        <end position="430"/>
    </location>
</feature>
<dbReference type="Gene3D" id="3.40.50.720">
    <property type="entry name" value="NAD(P)-binding Rossmann-like Domain"/>
    <property type="match status" value="1"/>
</dbReference>
<feature type="region of interest" description="Disordered" evidence="9">
    <location>
        <begin position="1759"/>
        <end position="1793"/>
    </location>
</feature>
<dbReference type="InterPro" id="IPR016035">
    <property type="entry name" value="Acyl_Trfase/lysoPLipase"/>
</dbReference>
<dbReference type="InterPro" id="IPR020806">
    <property type="entry name" value="PKS_PP-bd"/>
</dbReference>
<keyword evidence="3" id="KW-0597">Phosphoprotein</keyword>
<dbReference type="SUPFAM" id="SSF52151">
    <property type="entry name" value="FabD/lysophospholipase-like"/>
    <property type="match status" value="1"/>
</dbReference>
<dbReference type="InterPro" id="IPR049900">
    <property type="entry name" value="PKS_mFAS_DH"/>
</dbReference>
<evidence type="ECO:0000256" key="5">
    <source>
        <dbReference type="ARBA" id="ARBA00023194"/>
    </source>
</evidence>
<sequence>MTRQEPGGGPIAIVGIAARFPGASDVDEFWDAILAGREAIRDLDDEELLRAGVDPEWLKDPDYVKATASIDDVDRFDAAFFDISGREAAAMDPQHRVFLETCWHALENAGLATSAGAGAPVGVFAGSGGVLTSYLPEVLENAGPLADPTASLEQLGSDKDFLATRVSYKLNLTGPSLTVQTACSTSLVAVHLACQSLLRGECEAALAGGVNIRIPTAGHWHRRGGILSPDGRCRPFDTGAQGTIFGSGVGAVVLKPLAAALRDGDTVYATILGTAINNDGGGKASYGAASLPGQLGAIRQALAVSGVDPATIGYIEAHGTGVPLGDPTEIGALKKVFGHDGPCAIGSVKALIGHMEAASGIAGLIKAALALHHGVIPPSPYFTAPNPRLRLDASGLFVPPDRLPLPGSPRRAAVNSLGIGGTNAFAVLEQAPQRVPEAARPGPELVTITAKSADALRTLASTWADRLREPGAVLTDLAHTSHVGRRPLRHRLSVLADTGEAAAERIESWLHKGTGQVDAGETARAKPRVAFLFPGQSSEYPGMAVRLYREHPVFRAALDRHAALFRRLTGVDPLDVFTDPAAQTRADLLQPAVFLLQVALAEFWTSCGVRPDAVLGHSLGEYAAACVAGVFTVEEGLELVCERGRAFAAVPGGGRMLAVGCTDLAELERLVAAQGGTASVAAYNAPERVTVSGSDAEVSALESAFERRGWQTIALETTHAFHSPLVAPAVPALIAAAGRITHRPHTVPMILNLTGKPAAADELGAPYWGRQLTSSVRFAAGVGELLGAGFNTFVEVGPGRTLTTAGRAQSGDDAVWLPGLSARNPDRATVLAHLARLERAGVPVDWAAYYAPFRTGKAPAPLYPFARTRHWIAPAPARADTAPSAQPAGGPPELSRLALPRSAQRRYETTVAAAAPRVLADHEISGRLVVPGAYHTACLVEAVAAESATVVEDLVFPRALDVGADERRVQLVLTPAGDGRFVAQSLSLAREDAPLADESWYVHAEGRVRQADDADTRPRPWADPSDYRAGLPVLAAELYPLFESTGFRFGPAFQWIKELRLVGEDSTGDLGFPAASPRERTMALLDSCVQLAIAARIVRKAPEDGVLLPFRIERAVFHPTSSAVESGVAFIRHRVAEASRAVADVSLTDHEGNPLLELFGLELRAVSFPSSSRGESARPETETQIYAEEWEPVTAAGDASSTAGQWIVLADGQGHWRQAVTALEASGNRCVIVEVGETFARRDDRRYALDPADADSLVRLFRDTGPASILHCLGLDGLGPAGQETRAACGSLPALVRATERAAWTPGSVVLLTRGAVAVHDSGEASDPYGSMLWGLGRSAMLEAPRLNVRLLDMDPRDLSRALRTLPEVLAPAVAPAEAAIRDGRVHQPTLRRASTPAARPDRFAADGCYLITGGTGALGLRTAAWLARRGVRHVVLASRRAPEARIAEQVRELEQSGARVTRVGLDVTDEAAVNRLVERAQQEWGGLKGVVHAAGSLDDAVLPQLSWDRFQAVLDPKVTGGWHLHRATLGIDLDHFILFSSTAALLGAPGQAHYAAANAFLDGLAHHRRGRGLPALSVNWGPWEAGMVARLSRRLQDRILDGGFTPLAPDPAFAALDRLLAGPGGQYGVFSVDWSRYLARFPGGRAVAADREPGTRSGDGADSVRRLRRDRPGATPERRRELVLEYLRIMLATRLGMSEAAVDEDLSLQEAGFDSLVAVEVRGQIFRDLDIDLPLTGLLEGKALRLLVDELADRLAREAPSAPSVPPSAPAAADAAPPRAADAEPFSPQEAERLLASLDSLTEDQIQALLPWLADQDAAGSTEE</sequence>
<evidence type="ECO:0000256" key="1">
    <source>
        <dbReference type="ARBA" id="ARBA00004792"/>
    </source>
</evidence>
<dbReference type="SMART" id="SM00822">
    <property type="entry name" value="PKS_KR"/>
    <property type="match status" value="1"/>
</dbReference>
<dbReference type="InterPro" id="IPR049552">
    <property type="entry name" value="PKS_DH_N"/>
</dbReference>
<dbReference type="InterPro" id="IPR018201">
    <property type="entry name" value="Ketoacyl_synth_AS"/>
</dbReference>
<dbReference type="InterPro" id="IPR016039">
    <property type="entry name" value="Thiolase-like"/>
</dbReference>
<evidence type="ECO:0000259" key="10">
    <source>
        <dbReference type="PROSITE" id="PS50075"/>
    </source>
</evidence>
<keyword evidence="14" id="KW-1185">Reference proteome</keyword>
<feature type="region of interest" description="Disordered" evidence="9">
    <location>
        <begin position="1649"/>
        <end position="1677"/>
    </location>
</feature>
<feature type="region of interest" description="C-terminal hotdog fold" evidence="8">
    <location>
        <begin position="1029"/>
        <end position="1172"/>
    </location>
</feature>
<feature type="domain" description="Carrier" evidence="10">
    <location>
        <begin position="1682"/>
        <end position="1756"/>
    </location>
</feature>
<dbReference type="InterPro" id="IPR016036">
    <property type="entry name" value="Malonyl_transacylase_ACP-bd"/>
</dbReference>
<dbReference type="Pfam" id="PF00698">
    <property type="entry name" value="Acyl_transf_1"/>
    <property type="match status" value="1"/>
</dbReference>
<proteinExistence type="predicted"/>
<dbReference type="PROSITE" id="PS52004">
    <property type="entry name" value="KS3_2"/>
    <property type="match status" value="1"/>
</dbReference>
<dbReference type="InterPro" id="IPR014031">
    <property type="entry name" value="Ketoacyl_synth_C"/>
</dbReference>
<dbReference type="SMART" id="SM00826">
    <property type="entry name" value="PKS_DH"/>
    <property type="match status" value="1"/>
</dbReference>
<feature type="active site" description="Proton donor; for dehydratase activity" evidence="8">
    <location>
        <position position="1086"/>
    </location>
</feature>
<dbReference type="Gene3D" id="3.40.366.10">
    <property type="entry name" value="Malonyl-Coenzyme A Acyl Carrier Protein, domain 2"/>
    <property type="match status" value="1"/>
</dbReference>
<dbReference type="CDD" id="cd08955">
    <property type="entry name" value="KR_2_FAS_SDR_x"/>
    <property type="match status" value="1"/>
</dbReference>
<dbReference type="SMART" id="SM00825">
    <property type="entry name" value="PKS_KS"/>
    <property type="match status" value="1"/>
</dbReference>
<dbReference type="PROSITE" id="PS00012">
    <property type="entry name" value="PHOSPHOPANTETHEINE"/>
    <property type="match status" value="1"/>
</dbReference>
<protein>
    <submittedName>
        <fullName evidence="13">Type I polyketide synthase</fullName>
    </submittedName>
</protein>
<evidence type="ECO:0000256" key="8">
    <source>
        <dbReference type="PROSITE-ProRule" id="PRU01363"/>
    </source>
</evidence>
<dbReference type="Pfam" id="PF00550">
    <property type="entry name" value="PP-binding"/>
    <property type="match status" value="1"/>
</dbReference>
<dbReference type="PROSITE" id="PS52019">
    <property type="entry name" value="PKS_MFAS_DH"/>
    <property type="match status" value="1"/>
</dbReference>
<keyword evidence="6" id="KW-0511">Multifunctional enzyme</keyword>
<dbReference type="InterPro" id="IPR057326">
    <property type="entry name" value="KR_dom"/>
</dbReference>
<comment type="caution">
    <text evidence="13">The sequence shown here is derived from an EMBL/GenBank/DDBJ whole genome shotgun (WGS) entry which is preliminary data.</text>
</comment>
<gene>
    <name evidence="13" type="ORF">RND61_20870</name>
</gene>
<dbReference type="Pfam" id="PF16197">
    <property type="entry name" value="KAsynt_C_assoc"/>
    <property type="match status" value="1"/>
</dbReference>
<dbReference type="InterPro" id="IPR001227">
    <property type="entry name" value="Ac_transferase_dom_sf"/>
</dbReference>
<dbReference type="PANTHER" id="PTHR43775">
    <property type="entry name" value="FATTY ACID SYNTHASE"/>
    <property type="match status" value="1"/>
</dbReference>
<reference evidence="13 14" key="1">
    <citation type="submission" date="2023-09" db="EMBL/GenBank/DDBJ databases">
        <title>Streptomyces sp. nov.: A antagonism against Alternaria gaisen Producing Streptochlin, Isolated from Tamarix root soil.</title>
        <authorList>
            <person name="Chen Y."/>
        </authorList>
    </citation>
    <scope>NUCLEOTIDE SEQUENCE [LARGE SCALE GENOMIC DNA]</scope>
    <source>
        <strain evidence="13 14">TRM76323</strain>
    </source>
</reference>
<evidence type="ECO:0000256" key="3">
    <source>
        <dbReference type="ARBA" id="ARBA00022553"/>
    </source>
</evidence>
<dbReference type="InterPro" id="IPR050091">
    <property type="entry name" value="PKS_NRPS_Biosynth_Enz"/>
</dbReference>
<dbReference type="SMART" id="SM00827">
    <property type="entry name" value="PKS_AT"/>
    <property type="match status" value="1"/>
</dbReference>
<feature type="domain" description="PKS/mFAS DH" evidence="12">
    <location>
        <begin position="891"/>
        <end position="1172"/>
    </location>
</feature>
<evidence type="ECO:0000256" key="4">
    <source>
        <dbReference type="ARBA" id="ARBA00022679"/>
    </source>
</evidence>
<dbReference type="RefSeq" id="WP_315879545.1">
    <property type="nucleotide sequence ID" value="NZ_JAWCTQ010000027.1"/>
</dbReference>
<evidence type="ECO:0000256" key="6">
    <source>
        <dbReference type="ARBA" id="ARBA00023268"/>
    </source>
</evidence>
<dbReference type="SUPFAM" id="SSF47336">
    <property type="entry name" value="ACP-like"/>
    <property type="match status" value="1"/>
</dbReference>
<comment type="pathway">
    <text evidence="1">Antibiotic biosynthesis.</text>
</comment>
<evidence type="ECO:0000256" key="7">
    <source>
        <dbReference type="ARBA" id="ARBA00023315"/>
    </source>
</evidence>
<dbReference type="SUPFAM" id="SSF55048">
    <property type="entry name" value="Probable ACP-binding domain of malonyl-CoA ACP transacylase"/>
    <property type="match status" value="1"/>
</dbReference>
<dbReference type="CDD" id="cd00833">
    <property type="entry name" value="PKS"/>
    <property type="match status" value="1"/>
</dbReference>
<evidence type="ECO:0000313" key="13">
    <source>
        <dbReference type="EMBL" id="MDT9684489.1"/>
    </source>
</evidence>
<dbReference type="PANTHER" id="PTHR43775:SF51">
    <property type="entry name" value="INACTIVE PHENOLPHTHIOCEROL SYNTHESIS POLYKETIDE SYNTHASE TYPE I PKS1-RELATED"/>
    <property type="match status" value="1"/>
</dbReference>
<dbReference type="Gene3D" id="3.10.129.110">
    <property type="entry name" value="Polyketide synthase dehydratase"/>
    <property type="match status" value="1"/>
</dbReference>
<dbReference type="InterPro" id="IPR020807">
    <property type="entry name" value="PKS_DH"/>
</dbReference>
<dbReference type="InterPro" id="IPR013968">
    <property type="entry name" value="PKS_KR"/>
</dbReference>
<dbReference type="Gene3D" id="3.40.47.10">
    <property type="match status" value="1"/>
</dbReference>
<dbReference type="PROSITE" id="PS00606">
    <property type="entry name" value="KS3_1"/>
    <property type="match status" value="1"/>
</dbReference>
<dbReference type="SUPFAM" id="SSF51735">
    <property type="entry name" value="NAD(P)-binding Rossmann-fold domains"/>
    <property type="match status" value="2"/>
</dbReference>
<dbReference type="Pfam" id="PF00109">
    <property type="entry name" value="ketoacyl-synt"/>
    <property type="match status" value="1"/>
</dbReference>
<evidence type="ECO:0000259" key="11">
    <source>
        <dbReference type="PROSITE" id="PS52004"/>
    </source>
</evidence>
<dbReference type="Proteomes" id="UP001250181">
    <property type="component" value="Unassembled WGS sequence"/>
</dbReference>
<dbReference type="InterPro" id="IPR009081">
    <property type="entry name" value="PP-bd_ACP"/>
</dbReference>
<dbReference type="InterPro" id="IPR020841">
    <property type="entry name" value="PKS_Beta-ketoAc_synthase_dom"/>
</dbReference>
<dbReference type="Gene3D" id="3.30.70.3290">
    <property type="match status" value="1"/>
</dbReference>
<keyword evidence="4" id="KW-0808">Transferase</keyword>
<keyword evidence="5" id="KW-0045">Antibiotic biosynthesis</keyword>
<dbReference type="InterPro" id="IPR032821">
    <property type="entry name" value="PKS_assoc"/>
</dbReference>
<name>A0ABU3QP13_9ACTN</name>
<dbReference type="Pfam" id="PF21089">
    <property type="entry name" value="PKS_DH_N"/>
    <property type="match status" value="1"/>
</dbReference>
<dbReference type="InterPro" id="IPR036291">
    <property type="entry name" value="NAD(P)-bd_dom_sf"/>
</dbReference>
<keyword evidence="7" id="KW-0012">Acyltransferase</keyword>
<dbReference type="Pfam" id="PF08659">
    <property type="entry name" value="KR"/>
    <property type="match status" value="1"/>
</dbReference>
<dbReference type="InterPro" id="IPR014030">
    <property type="entry name" value="Ketoacyl_synth_N"/>
</dbReference>
<dbReference type="SUPFAM" id="SSF53901">
    <property type="entry name" value="Thiolase-like"/>
    <property type="match status" value="1"/>
</dbReference>
<feature type="region of interest" description="N-terminal hotdog fold" evidence="8">
    <location>
        <begin position="891"/>
        <end position="1015"/>
    </location>
</feature>
<dbReference type="PROSITE" id="PS50075">
    <property type="entry name" value="CARRIER"/>
    <property type="match status" value="1"/>
</dbReference>
<evidence type="ECO:0000256" key="9">
    <source>
        <dbReference type="SAM" id="MobiDB-lite"/>
    </source>
</evidence>
<evidence type="ECO:0000313" key="14">
    <source>
        <dbReference type="Proteomes" id="UP001250181"/>
    </source>
</evidence>
<dbReference type="InterPro" id="IPR049551">
    <property type="entry name" value="PKS_DH_C"/>
</dbReference>
<dbReference type="InterPro" id="IPR006162">
    <property type="entry name" value="Ppantetheine_attach_site"/>
</dbReference>
<evidence type="ECO:0000259" key="12">
    <source>
        <dbReference type="PROSITE" id="PS52019"/>
    </source>
</evidence>
<accession>A0ABU3QP13</accession>
<feature type="active site" description="Proton acceptor; for dehydratase activity" evidence="8">
    <location>
        <position position="922"/>
    </location>
</feature>
<dbReference type="Gene3D" id="1.10.1200.10">
    <property type="entry name" value="ACP-like"/>
    <property type="match status" value="1"/>
</dbReference>
<evidence type="ECO:0000256" key="2">
    <source>
        <dbReference type="ARBA" id="ARBA00022450"/>
    </source>
</evidence>
<feature type="compositionally biased region" description="Basic and acidic residues" evidence="9">
    <location>
        <begin position="1663"/>
        <end position="1677"/>
    </location>
</feature>
<dbReference type="Pfam" id="PF02801">
    <property type="entry name" value="Ketoacyl-synt_C"/>
    <property type="match status" value="1"/>
</dbReference>
<keyword evidence="2" id="KW-0596">Phosphopantetheine</keyword>
<dbReference type="SMART" id="SM00823">
    <property type="entry name" value="PKS_PP"/>
    <property type="match status" value="1"/>
</dbReference>
<dbReference type="InterPro" id="IPR014043">
    <property type="entry name" value="Acyl_transferase_dom"/>
</dbReference>
<dbReference type="Pfam" id="PF14765">
    <property type="entry name" value="PS-DH"/>
    <property type="match status" value="1"/>
</dbReference>
<feature type="compositionally biased region" description="Low complexity" evidence="9">
    <location>
        <begin position="1771"/>
        <end position="1786"/>
    </location>
</feature>